<dbReference type="InParanoid" id="M1YNJ3"/>
<organism evidence="1 2">
    <name type="scientific">Nitrospina gracilis (strain 3/211)</name>
    <dbReference type="NCBI Taxonomy" id="1266370"/>
    <lineage>
        <taxon>Bacteria</taxon>
        <taxon>Pseudomonadati</taxon>
        <taxon>Nitrospinota/Tectimicrobiota group</taxon>
        <taxon>Nitrospinota</taxon>
        <taxon>Nitrospinia</taxon>
        <taxon>Nitrospinales</taxon>
        <taxon>Nitrospinaceae</taxon>
        <taxon>Nitrospina</taxon>
    </lineage>
</organism>
<dbReference type="EMBL" id="CAQJ01000105">
    <property type="protein sequence ID" value="CCQ92090.1"/>
    <property type="molecule type" value="Genomic_DNA"/>
</dbReference>
<evidence type="ECO:0000313" key="1">
    <source>
        <dbReference type="EMBL" id="CCQ92090.1"/>
    </source>
</evidence>
<reference evidence="1 2" key="1">
    <citation type="journal article" date="2013" name="Front. Microbiol.">
        <title>The genome of Nitrospina gracilis illuminates the metabolism and evolution of the major marine nitrite oxidizer.</title>
        <authorList>
            <person name="Luecker S."/>
            <person name="Nowka B."/>
            <person name="Rattei T."/>
            <person name="Spieck E."/>
            <person name="and Daims H."/>
        </authorList>
    </citation>
    <scope>NUCLEOTIDE SEQUENCE [LARGE SCALE GENOMIC DNA]</scope>
    <source>
        <strain evidence="1 2">3/211</strain>
    </source>
</reference>
<proteinExistence type="predicted"/>
<name>M1YNJ3_NITG3</name>
<dbReference type="HOGENOM" id="CLU_3426618_0_0_0"/>
<keyword evidence="2" id="KW-1185">Reference proteome</keyword>
<comment type="caution">
    <text evidence="1">The sequence shown here is derived from an EMBL/GenBank/DDBJ whole genome shotgun (WGS) entry which is preliminary data.</text>
</comment>
<evidence type="ECO:0000313" key="2">
    <source>
        <dbReference type="Proteomes" id="UP000011704"/>
    </source>
</evidence>
<accession>M1YNJ3</accession>
<protein>
    <submittedName>
        <fullName evidence="1">Uncharacterized protein</fullName>
    </submittedName>
</protein>
<dbReference type="Proteomes" id="UP000011704">
    <property type="component" value="Unassembled WGS sequence"/>
</dbReference>
<sequence>MKKAVAAYKVIFIDKVEGILG</sequence>
<gene>
    <name evidence="1" type="ORF">NITGR_950048</name>
</gene>
<dbReference type="AlphaFoldDB" id="M1YNJ3"/>